<feature type="compositionally biased region" description="Basic and acidic residues" evidence="1">
    <location>
        <begin position="500"/>
        <end position="509"/>
    </location>
</feature>
<evidence type="ECO:0000259" key="3">
    <source>
        <dbReference type="Pfam" id="PF13111"/>
    </source>
</evidence>
<comment type="caution">
    <text evidence="4">The sequence shown here is derived from an EMBL/GenBank/DDBJ whole genome shotgun (WGS) entry which is preliminary data.</text>
</comment>
<dbReference type="InterPro" id="IPR025085">
    <property type="entry name" value="pPIWI_RE_X"/>
</dbReference>
<feature type="region of interest" description="Disordered" evidence="1">
    <location>
        <begin position="394"/>
        <end position="415"/>
    </location>
</feature>
<feature type="domain" description="pPIWI-RE RNaseH" evidence="2">
    <location>
        <begin position="644"/>
        <end position="942"/>
    </location>
</feature>
<organism evidence="4 5">
    <name type="scientific">Hymenobacter armeniacus</name>
    <dbReference type="NCBI Taxonomy" id="2771358"/>
    <lineage>
        <taxon>Bacteria</taxon>
        <taxon>Pseudomonadati</taxon>
        <taxon>Bacteroidota</taxon>
        <taxon>Cytophagia</taxon>
        <taxon>Cytophagales</taxon>
        <taxon>Hymenobacteraceae</taxon>
        <taxon>Hymenobacter</taxon>
    </lineage>
</organism>
<dbReference type="RefSeq" id="WP_190923488.1">
    <property type="nucleotide sequence ID" value="NZ_JACXAC010000003.1"/>
</dbReference>
<gene>
    <name evidence="4" type="ORF">IC234_08660</name>
</gene>
<reference evidence="4 5" key="1">
    <citation type="submission" date="2020-09" db="EMBL/GenBank/DDBJ databases">
        <authorList>
            <person name="Kim M.K."/>
        </authorList>
    </citation>
    <scope>NUCLEOTIDE SEQUENCE [LARGE SCALE GENOMIC DNA]</scope>
    <source>
        <strain evidence="4 5">BT189</strain>
    </source>
</reference>
<evidence type="ECO:0000313" key="5">
    <source>
        <dbReference type="Proteomes" id="UP000606003"/>
    </source>
</evidence>
<evidence type="ECO:0000256" key="1">
    <source>
        <dbReference type="SAM" id="MobiDB-lite"/>
    </source>
</evidence>
<proteinExistence type="predicted"/>
<feature type="region of interest" description="Disordered" evidence="1">
    <location>
        <begin position="486"/>
        <end position="509"/>
    </location>
</feature>
<keyword evidence="5" id="KW-1185">Reference proteome</keyword>
<sequence>MAFAFSNEGATPSYSITRVRWTQEAHDLAIELSKAYWDAKEKRLPIKDLRLRVQLYDPGTVRVGYALGLGMRFGERENRLLCFSQSNEEKAKFEANRAIVQWTREALPKLGLSESEKVIAGKLQKLAIRGDAAEANAANVPVFGWDTGKNNTAVPAKSYEATAFADLADYAASLLVGKEVFEGKGALRREVGTDLADGSARLVTDPIPVALGRHQAWFSLGLTLKVATYPGRKLPVLFMEVRKQNWTTTPTKSFRGRGLSGLAFPHEQPGRAFKYSITNRLVLQDDYAALAAEYFLPAPAADFTATELGRDGASADDFLRCPVRVQALPGRSKLKTAGTGVTDLDRLDAYAAVRRLLTQAGFCPWNGALRLVETETTPLAGLGADWQVAFPSPIKRKKPSSLSPQEQKKKDAADRKRKKLLYADWQARAQTGLAQYYDGQYHLLIAYQNGLVEDAKLARDILKKALGTRALKVHLEELPSGVHLSNWDPSERQYQGRSARPQERAERRQAAWQPWVSRLQKKYDPDGKAPLDGALVIARKQYKHADGSSGADDPINKQVGRIELINGLNVLVQYLLPSTEAGRTATEDEVADFRLRTINAWGDLAWKPMGRMHGLKDLLAKSLPHVAAGDFCPVVLGMGIIRVNQKQQKGNNTSFIPYLVEIDTQTGECLAATLLQKREHSQTEEVIWLPLSQAVRRIASHGSSYLGNTANFFALMEGRKNQSGQFFFNQLRARAAHHSTRDVVILADMSTLGGVWPWLADKAIDGSNAAAISLPGGGNGLLKGLPHVSLLRIRPAHAPKVVLAADGLLATGGEETRAVGTWADAKLYHLSEATPFLPTYLSFGSKLMSEPRAQSCYRPVTSLKGKDSKVFNRGVFTGTWATPVAVEITVVPNPDQPTPRYTSDELACFVEDLRASYDHFGGWTTLPGPLHFASVLKQYVPDYELAEFEAEDEGGEEVDEEESE</sequence>
<feature type="domain" description="pPIWI-RE module N-terminal" evidence="3">
    <location>
        <begin position="7"/>
        <end position="251"/>
    </location>
</feature>
<dbReference type="Pfam" id="PF13111">
    <property type="entry name" value="pPIWI_RE_X"/>
    <property type="match status" value="1"/>
</dbReference>
<dbReference type="EMBL" id="JACXAC010000003">
    <property type="protein sequence ID" value="MBD2722197.1"/>
    <property type="molecule type" value="Genomic_DNA"/>
</dbReference>
<dbReference type="Pfam" id="PF13032">
    <property type="entry name" value="RNaseH_pPIWI_RE"/>
    <property type="match status" value="1"/>
</dbReference>
<dbReference type="InterPro" id="IPR024996">
    <property type="entry name" value="RNaseH_pPIWI_RE"/>
</dbReference>
<evidence type="ECO:0000259" key="2">
    <source>
        <dbReference type="Pfam" id="PF13032"/>
    </source>
</evidence>
<protein>
    <submittedName>
        <fullName evidence="4">DUF3893 domain-containing protein</fullName>
    </submittedName>
</protein>
<dbReference type="Proteomes" id="UP000606003">
    <property type="component" value="Unassembled WGS sequence"/>
</dbReference>
<evidence type="ECO:0000313" key="4">
    <source>
        <dbReference type="EMBL" id="MBD2722197.1"/>
    </source>
</evidence>
<name>A0ABR8JQE8_9BACT</name>
<accession>A0ABR8JQE8</accession>